<keyword evidence="5 9" id="KW-1133">Transmembrane helix</keyword>
<dbReference type="InterPro" id="IPR044851">
    <property type="entry name" value="Wax_synthase"/>
</dbReference>
<evidence type="ECO:0000256" key="5">
    <source>
        <dbReference type="ARBA" id="ARBA00022989"/>
    </source>
</evidence>
<dbReference type="GO" id="GO:0016020">
    <property type="term" value="C:membrane"/>
    <property type="evidence" value="ECO:0007669"/>
    <property type="project" value="UniProtKB-SubCell"/>
</dbReference>
<dbReference type="GO" id="GO:0008374">
    <property type="term" value="F:O-acyltransferase activity"/>
    <property type="evidence" value="ECO:0007669"/>
    <property type="project" value="InterPro"/>
</dbReference>
<keyword evidence="4 9" id="KW-0812">Transmembrane</keyword>
<name>A0A6D2HS56_9BRAS</name>
<keyword evidence="8" id="KW-0012">Acyltransferase</keyword>
<comment type="similarity">
    <text evidence="2">Belongs to the wax synthase family.</text>
</comment>
<evidence type="ECO:0000256" key="6">
    <source>
        <dbReference type="ARBA" id="ARBA00023098"/>
    </source>
</evidence>
<evidence type="ECO:0000256" key="4">
    <source>
        <dbReference type="ARBA" id="ARBA00022692"/>
    </source>
</evidence>
<dbReference type="EMBL" id="CACVBM020001573">
    <property type="protein sequence ID" value="CAA7054386.1"/>
    <property type="molecule type" value="Genomic_DNA"/>
</dbReference>
<comment type="subcellular location">
    <subcellularLocation>
        <location evidence="1">Membrane</location>
        <topology evidence="1">Multi-pass membrane protein</topology>
    </subcellularLocation>
</comment>
<evidence type="ECO:0000256" key="9">
    <source>
        <dbReference type="SAM" id="Phobius"/>
    </source>
</evidence>
<dbReference type="Proteomes" id="UP000467841">
    <property type="component" value="Unassembled WGS sequence"/>
</dbReference>
<proteinExistence type="inferred from homology"/>
<feature type="transmembrane region" description="Helical" evidence="9">
    <location>
        <begin position="124"/>
        <end position="143"/>
    </location>
</feature>
<dbReference type="AlphaFoldDB" id="A0A6D2HS56"/>
<keyword evidence="13" id="KW-1185">Reference proteome</keyword>
<evidence type="ECO:0000256" key="2">
    <source>
        <dbReference type="ARBA" id="ARBA00007282"/>
    </source>
</evidence>
<dbReference type="PANTHER" id="PTHR31595">
    <property type="entry name" value="LONG-CHAIN-ALCOHOL O-FATTY-ACYLTRANSFERASE 3-RELATED"/>
    <property type="match status" value="1"/>
</dbReference>
<evidence type="ECO:0000256" key="1">
    <source>
        <dbReference type="ARBA" id="ARBA00004141"/>
    </source>
</evidence>
<evidence type="ECO:0000313" key="11">
    <source>
        <dbReference type="EMBL" id="CAA7019673.1"/>
    </source>
</evidence>
<dbReference type="EMBL" id="CACVBM020000477">
    <property type="protein sequence ID" value="CAA7019673.1"/>
    <property type="molecule type" value="Genomic_DNA"/>
</dbReference>
<feature type="transmembrane region" description="Helical" evidence="9">
    <location>
        <begin position="95"/>
        <end position="112"/>
    </location>
</feature>
<reference evidence="11 13" key="1">
    <citation type="submission" date="2020-01" db="EMBL/GenBank/DDBJ databases">
        <authorList>
            <person name="Mishra B."/>
        </authorList>
    </citation>
    <scope>NUCLEOTIDE SEQUENCE [LARGE SCALE GENOMIC DNA]</scope>
</reference>
<dbReference type="GO" id="GO:0006629">
    <property type="term" value="P:lipid metabolic process"/>
    <property type="evidence" value="ECO:0007669"/>
    <property type="project" value="UniProtKB-KW"/>
</dbReference>
<organism evidence="11 13">
    <name type="scientific">Microthlaspi erraticum</name>
    <dbReference type="NCBI Taxonomy" id="1685480"/>
    <lineage>
        <taxon>Eukaryota</taxon>
        <taxon>Viridiplantae</taxon>
        <taxon>Streptophyta</taxon>
        <taxon>Embryophyta</taxon>
        <taxon>Tracheophyta</taxon>
        <taxon>Spermatophyta</taxon>
        <taxon>Magnoliopsida</taxon>
        <taxon>eudicotyledons</taxon>
        <taxon>Gunneridae</taxon>
        <taxon>Pentapetalae</taxon>
        <taxon>rosids</taxon>
        <taxon>malvids</taxon>
        <taxon>Brassicales</taxon>
        <taxon>Brassicaceae</taxon>
        <taxon>Coluteocarpeae</taxon>
        <taxon>Microthlaspi</taxon>
    </lineage>
</organism>
<protein>
    <recommendedName>
        <fullName evidence="10">Wax synthase domain-containing protein</fullName>
    </recommendedName>
</protein>
<dbReference type="InterPro" id="IPR032805">
    <property type="entry name" value="Wax_synthase_dom"/>
</dbReference>
<dbReference type="PANTHER" id="PTHR31595:SF31">
    <property type="entry name" value="LONG-CHAIN-ALCOHOL O-FATTY-ACYLTRANSFERASE 7-RELATED"/>
    <property type="match status" value="1"/>
</dbReference>
<evidence type="ECO:0000256" key="8">
    <source>
        <dbReference type="ARBA" id="ARBA00023315"/>
    </source>
</evidence>
<accession>A0A6D2HS56</accession>
<evidence type="ECO:0000259" key="10">
    <source>
        <dbReference type="Pfam" id="PF13813"/>
    </source>
</evidence>
<keyword evidence="3" id="KW-0808">Transferase</keyword>
<feature type="domain" description="Wax synthase" evidence="10">
    <location>
        <begin position="11"/>
        <end position="99"/>
    </location>
</feature>
<dbReference type="Pfam" id="PF13813">
    <property type="entry name" value="MBOAT_2"/>
    <property type="match status" value="1"/>
</dbReference>
<evidence type="ECO:0000256" key="3">
    <source>
        <dbReference type="ARBA" id="ARBA00022679"/>
    </source>
</evidence>
<feature type="transmembrane region" description="Helical" evidence="9">
    <location>
        <begin position="60"/>
        <end position="83"/>
    </location>
</feature>
<dbReference type="OrthoDB" id="1077582at2759"/>
<evidence type="ECO:0000313" key="13">
    <source>
        <dbReference type="Proteomes" id="UP000467841"/>
    </source>
</evidence>
<keyword evidence="7 9" id="KW-0472">Membrane</keyword>
<keyword evidence="6" id="KW-0443">Lipid metabolism</keyword>
<sequence length="175" mass="20425">MLTIILWCNLEPQFNEPYLATSLQDFWGRRWNLIVSATLREVVFTPVRRFCQCLMISSNYATLIGVFSTFIFSGVAHEVVFLYQTREMPTGEVTLFFVLHGVCTVAEVTLKRTAFVQRWSVRPVVAWLLTMGFVYGTSIWLFFPQLIRSNATDRCSDEIFLLVDFFTRKLFNFFP</sequence>
<evidence type="ECO:0000313" key="12">
    <source>
        <dbReference type="EMBL" id="CAA7054386.1"/>
    </source>
</evidence>
<evidence type="ECO:0000256" key="7">
    <source>
        <dbReference type="ARBA" id="ARBA00023136"/>
    </source>
</evidence>
<gene>
    <name evidence="12" type="ORF">MERR_LOCUS41622</name>
    <name evidence="11" type="ORF">MERR_LOCUS6908</name>
</gene>